<proteinExistence type="predicted"/>
<feature type="non-terminal residue" evidence="6">
    <location>
        <position position="1"/>
    </location>
</feature>
<dbReference type="Pfam" id="PF02929">
    <property type="entry name" value="Bgal_small_N"/>
    <property type="match status" value="1"/>
</dbReference>
<evidence type="ECO:0000313" key="6">
    <source>
        <dbReference type="EMBL" id="GAF81469.1"/>
    </source>
</evidence>
<keyword evidence="4" id="KW-0326">Glycosidase</keyword>
<dbReference type="Gene3D" id="2.70.98.10">
    <property type="match status" value="1"/>
</dbReference>
<dbReference type="InterPro" id="IPR014718">
    <property type="entry name" value="GH-type_carb-bd"/>
</dbReference>
<dbReference type="GO" id="GO:0005990">
    <property type="term" value="P:lactose catabolic process"/>
    <property type="evidence" value="ECO:0007669"/>
    <property type="project" value="TreeGrafter"/>
</dbReference>
<dbReference type="PANTHER" id="PTHR46323">
    <property type="entry name" value="BETA-GALACTOSIDASE"/>
    <property type="match status" value="1"/>
</dbReference>
<dbReference type="InterPro" id="IPR013783">
    <property type="entry name" value="Ig-like_fold"/>
</dbReference>
<keyword evidence="3" id="KW-0378">Hydrolase</keyword>
<accession>X0SKF5</accession>
<dbReference type="Pfam" id="PF16353">
    <property type="entry name" value="LacZ_4"/>
    <property type="match status" value="1"/>
</dbReference>
<evidence type="ECO:0000259" key="5">
    <source>
        <dbReference type="SMART" id="SM01038"/>
    </source>
</evidence>
<feature type="domain" description="Beta galactosidase small chain/" evidence="5">
    <location>
        <begin position="68"/>
        <end position="337"/>
    </location>
</feature>
<dbReference type="GO" id="GO:0009341">
    <property type="term" value="C:beta-galactosidase complex"/>
    <property type="evidence" value="ECO:0007669"/>
    <property type="project" value="InterPro"/>
</dbReference>
<dbReference type="SMART" id="SM01038">
    <property type="entry name" value="Bgal_small_N"/>
    <property type="match status" value="1"/>
</dbReference>
<dbReference type="GO" id="GO:0004565">
    <property type="term" value="F:beta-galactosidase activity"/>
    <property type="evidence" value="ECO:0007669"/>
    <property type="project" value="UniProtKB-EC"/>
</dbReference>
<evidence type="ECO:0000256" key="3">
    <source>
        <dbReference type="ARBA" id="ARBA00022801"/>
    </source>
</evidence>
<dbReference type="EMBL" id="BARS01004648">
    <property type="protein sequence ID" value="GAF81469.1"/>
    <property type="molecule type" value="Genomic_DNA"/>
</dbReference>
<dbReference type="SUPFAM" id="SSF49303">
    <property type="entry name" value="beta-Galactosidase/glucuronidase domain"/>
    <property type="match status" value="1"/>
</dbReference>
<dbReference type="InterPro" id="IPR011013">
    <property type="entry name" value="Gal_mutarotase_sf_dom"/>
</dbReference>
<dbReference type="GO" id="GO:0030246">
    <property type="term" value="F:carbohydrate binding"/>
    <property type="evidence" value="ECO:0007669"/>
    <property type="project" value="InterPro"/>
</dbReference>
<dbReference type="InterPro" id="IPR036156">
    <property type="entry name" value="Beta-gal/glucu_dom_sf"/>
</dbReference>
<sequence length="343" mass="38671">FKKPNLKPGAEYLIKVKFELAEETLWAKQGYLLAWDQFKLPFKTRPAPKPSLEGIPDLSVDESEEAFTVKGASFQITVDKDSGSIESFVYQEKELVSRPLAPNFWRAPTDNDNGNRMPERQSVWRTAGPGRVVSNIDIQQSDPKKVRIQVDCLLPAGKSDLSIVYTIYGSGEIVVESSFKPGMDLPNLPRFGMQMGIPGEFNTITWYGRGPHESYWDRKTGAAVGIYSGSVEEQIHPYIRPQEVGNKTDVRWVTLTNEDGAGLRVTGLPLLSISVWPFSMSDLERAEHTFELNRRNFVTLNIDFKQMGVGGDNSWGARPHLEYTLPAKPYKYSFRITPFADEN</sequence>
<dbReference type="InterPro" id="IPR032312">
    <property type="entry name" value="LacZ_4"/>
</dbReference>
<dbReference type="InterPro" id="IPR050347">
    <property type="entry name" value="Bact_Beta-galactosidase"/>
</dbReference>
<dbReference type="EC" id="3.2.1.23" evidence="2"/>
<comment type="caution">
    <text evidence="6">The sequence shown here is derived from an EMBL/GenBank/DDBJ whole genome shotgun (WGS) entry which is preliminary data.</text>
</comment>
<name>X0SKF5_9ZZZZ</name>
<evidence type="ECO:0000256" key="4">
    <source>
        <dbReference type="ARBA" id="ARBA00023295"/>
    </source>
</evidence>
<gene>
    <name evidence="6" type="ORF">S01H1_09093</name>
</gene>
<reference evidence="6" key="1">
    <citation type="journal article" date="2014" name="Front. Microbiol.">
        <title>High frequency of phylogenetically diverse reductive dehalogenase-homologous genes in deep subseafloor sedimentary metagenomes.</title>
        <authorList>
            <person name="Kawai M."/>
            <person name="Futagami T."/>
            <person name="Toyoda A."/>
            <person name="Takaki Y."/>
            <person name="Nishi S."/>
            <person name="Hori S."/>
            <person name="Arai W."/>
            <person name="Tsubouchi T."/>
            <person name="Morono Y."/>
            <person name="Uchiyama I."/>
            <person name="Ito T."/>
            <person name="Fujiyama A."/>
            <person name="Inagaki F."/>
            <person name="Takami H."/>
        </authorList>
    </citation>
    <scope>NUCLEOTIDE SEQUENCE</scope>
    <source>
        <strain evidence="6">Expedition CK06-06</strain>
    </source>
</reference>
<dbReference type="SUPFAM" id="SSF74650">
    <property type="entry name" value="Galactose mutarotase-like"/>
    <property type="match status" value="1"/>
</dbReference>
<evidence type="ECO:0000256" key="2">
    <source>
        <dbReference type="ARBA" id="ARBA00012756"/>
    </source>
</evidence>
<organism evidence="6">
    <name type="scientific">marine sediment metagenome</name>
    <dbReference type="NCBI Taxonomy" id="412755"/>
    <lineage>
        <taxon>unclassified sequences</taxon>
        <taxon>metagenomes</taxon>
        <taxon>ecological metagenomes</taxon>
    </lineage>
</organism>
<dbReference type="PANTHER" id="PTHR46323:SF2">
    <property type="entry name" value="BETA-GALACTOSIDASE"/>
    <property type="match status" value="1"/>
</dbReference>
<evidence type="ECO:0000256" key="1">
    <source>
        <dbReference type="ARBA" id="ARBA00001412"/>
    </source>
</evidence>
<dbReference type="Gene3D" id="2.60.40.10">
    <property type="entry name" value="Immunoglobulins"/>
    <property type="match status" value="1"/>
</dbReference>
<dbReference type="InterPro" id="IPR004199">
    <property type="entry name" value="B-gal_small/dom_5"/>
</dbReference>
<comment type="catalytic activity">
    <reaction evidence="1">
        <text>Hydrolysis of terminal non-reducing beta-D-galactose residues in beta-D-galactosides.</text>
        <dbReference type="EC" id="3.2.1.23"/>
    </reaction>
</comment>
<protein>
    <recommendedName>
        <fullName evidence="2">beta-galactosidase</fullName>
        <ecNumber evidence="2">3.2.1.23</ecNumber>
    </recommendedName>
</protein>
<dbReference type="AlphaFoldDB" id="X0SKF5"/>